<dbReference type="AlphaFoldDB" id="M5EJN8"/>
<name>M5EJN8_9HYPH</name>
<sequence length="33" mass="3657">MLTHESPSEVTLISPAFANFSGAARRRLSRVVR</sequence>
<gene>
    <name evidence="1" type="ORF">MESS2_1460019</name>
</gene>
<evidence type="ECO:0000313" key="2">
    <source>
        <dbReference type="Proteomes" id="UP000012062"/>
    </source>
</evidence>
<dbReference type="EMBL" id="CAUM01000053">
    <property type="protein sequence ID" value="CCV04939.1"/>
    <property type="molecule type" value="Genomic_DNA"/>
</dbReference>
<organism evidence="1 2">
    <name type="scientific">Mesorhizobium metallidurans STM 2683</name>
    <dbReference type="NCBI Taxonomy" id="1297569"/>
    <lineage>
        <taxon>Bacteria</taxon>
        <taxon>Pseudomonadati</taxon>
        <taxon>Pseudomonadota</taxon>
        <taxon>Alphaproteobacteria</taxon>
        <taxon>Hyphomicrobiales</taxon>
        <taxon>Phyllobacteriaceae</taxon>
        <taxon>Mesorhizobium</taxon>
    </lineage>
</organism>
<reference evidence="1 2" key="1">
    <citation type="submission" date="2013-02" db="EMBL/GenBank/DDBJ databases">
        <authorList>
            <person name="Genoscope - CEA"/>
        </authorList>
    </citation>
    <scope>NUCLEOTIDE SEQUENCE [LARGE SCALE GENOMIC DNA]</scope>
    <source>
        <strain evidence="1 2">STM 2683</strain>
    </source>
</reference>
<evidence type="ECO:0000313" key="1">
    <source>
        <dbReference type="EMBL" id="CCV04939.1"/>
    </source>
</evidence>
<accession>M5EJN8</accession>
<dbReference type="Proteomes" id="UP000012062">
    <property type="component" value="Unassembled WGS sequence"/>
</dbReference>
<protein>
    <submittedName>
        <fullName evidence="1">Uncharacterized protein</fullName>
    </submittedName>
</protein>
<proteinExistence type="predicted"/>
<keyword evidence="2" id="KW-1185">Reference proteome</keyword>
<comment type="caution">
    <text evidence="1">The sequence shown here is derived from an EMBL/GenBank/DDBJ whole genome shotgun (WGS) entry which is preliminary data.</text>
</comment>